<organism evidence="13 14">
    <name type="scientific">Curvibacter cyanobacteriorum</name>
    <dbReference type="NCBI Taxonomy" id="3026422"/>
    <lineage>
        <taxon>Bacteria</taxon>
        <taxon>Pseudomonadati</taxon>
        <taxon>Pseudomonadota</taxon>
        <taxon>Betaproteobacteria</taxon>
        <taxon>Burkholderiales</taxon>
        <taxon>Comamonadaceae</taxon>
        <taxon>Curvibacter</taxon>
    </lineage>
</organism>
<dbReference type="PIRSF" id="PIRSF000156">
    <property type="entry name" value="Pyruvate_dh_E1"/>
    <property type="match status" value="1"/>
</dbReference>
<evidence type="ECO:0000259" key="12">
    <source>
        <dbReference type="SMART" id="SM00861"/>
    </source>
</evidence>
<dbReference type="PANTHER" id="PTHR43825:SF3">
    <property type="entry name" value="PYRUVATE DEHYDROGENASE E1 COMPONENT"/>
    <property type="match status" value="1"/>
</dbReference>
<evidence type="ECO:0000313" key="14">
    <source>
        <dbReference type="Proteomes" id="UP001528673"/>
    </source>
</evidence>
<dbReference type="SUPFAM" id="SSF52922">
    <property type="entry name" value="TK C-terminal domain-like"/>
    <property type="match status" value="1"/>
</dbReference>
<evidence type="ECO:0000256" key="8">
    <source>
        <dbReference type="ARBA" id="ARBA00023052"/>
    </source>
</evidence>
<comment type="cofactor">
    <cofactor evidence="2 11">
        <name>thiamine diphosphate</name>
        <dbReference type="ChEBI" id="CHEBI:58937"/>
    </cofactor>
</comment>
<evidence type="ECO:0000256" key="10">
    <source>
        <dbReference type="ARBA" id="ARBA00051231"/>
    </source>
</evidence>
<evidence type="ECO:0000256" key="11">
    <source>
        <dbReference type="PIRNR" id="PIRNR000156"/>
    </source>
</evidence>
<dbReference type="RefSeq" id="WP_273951205.1">
    <property type="nucleotide sequence ID" value="NZ_JAQSIP010000004.1"/>
</dbReference>
<comment type="caution">
    <text evidence="13">The sequence shown here is derived from an EMBL/GenBank/DDBJ whole genome shotgun (WGS) entry which is preliminary data.</text>
</comment>
<evidence type="ECO:0000256" key="6">
    <source>
        <dbReference type="ARBA" id="ARBA00017172"/>
    </source>
</evidence>
<evidence type="ECO:0000256" key="4">
    <source>
        <dbReference type="ARBA" id="ARBA00007131"/>
    </source>
</evidence>
<dbReference type="SMART" id="SM00861">
    <property type="entry name" value="Transket_pyr"/>
    <property type="match status" value="1"/>
</dbReference>
<evidence type="ECO:0000313" key="13">
    <source>
        <dbReference type="EMBL" id="MDD0838861.1"/>
    </source>
</evidence>
<comment type="similarity">
    <text evidence="4">Belongs to the transketolase family.</text>
</comment>
<name>A0ABT5MXS4_9BURK</name>
<dbReference type="Pfam" id="PF00456">
    <property type="entry name" value="Transketolase_N"/>
    <property type="match status" value="1"/>
</dbReference>
<comment type="cofactor">
    <cofactor evidence="1">
        <name>Mg(2+)</name>
        <dbReference type="ChEBI" id="CHEBI:18420"/>
    </cofactor>
</comment>
<dbReference type="NCBIfam" id="TIGR00759">
    <property type="entry name" value="aceE"/>
    <property type="match status" value="1"/>
</dbReference>
<dbReference type="Pfam" id="PF17831">
    <property type="entry name" value="PDH_E1_M"/>
    <property type="match status" value="1"/>
</dbReference>
<sequence>MNAPIPPQHLLQPLSQEAALSVDLDPTETAEWREAFESLVQSQGPERARFVLDELVRLARQHATGWQPDLNTAYVNTVSLAQQPVFPGDLAIEERLASLMRWNALAMVVRANQAYGELGGHIASYASAADLFEVGFNHFFRAREGVGPQQHRGDLVFFQPHSAPGVYARAYLEGRLDEADLRHYRQEIVAPGAGARGLSSYPHPWLMPDFWQFPTGSMGLGPISSIYHARFMRYLSHRQLLDCSGRKVWGVFGDGEMDEPESMSALTLAAREGLDNLVWVVNCNLQRLDGPVRGNGRIIDELERLFAGAGWNVIKLVWGSDWDGLLARDVTGALVRALSGTVDGQMQTFAAKDGRFNRDNFFGQNEDLTRLAMGLTDEQIDRLKRGGHDLVKIHAAYAAAAAHRGQPTVILAHTKKGYGMGSAGQGKMTTHSQKKLDETDLIEFRNRFNLPLSDEQATSLSFYKPAPDSPEMQYLQQRRQQLGGYLPQRDTRCDPVAVPALAQYGQFALTPAGKEMSTTMAFVRMLGSLLKDAQLGPRIVPIVADEARTFGMANLFKQVGIYSSVGQRYAPEDIGSVLSYREALDGQILEEGISEAGAIASWTAAATSYSVHGLAMLPFYIYYSMFGFQRVGDAIWAAADQRARGFLLGATSGRTTLGGEGLQHQDGSSHLVAATIPNCKAYDPAFAGELAVIVDQGMREMMVEQQDTFYYLTLMNENYAQPDLPEGAAEGVLRGAYVFQPGAAVAGGAAPQVTLLGSGAILTEVVKAADQLRAEGVSVEVISVTSWSELARDGQACEARALAGEAEPGQAWLSTLLAGRPGPVIAASDYVRAVPESVRALVPAGRRYLTLGTDGFGRSDTRAALRAFFGVDAAHVVRAVRHCL</sequence>
<protein>
    <recommendedName>
        <fullName evidence="6 11">Pyruvate dehydrogenase E1 component</fullName>
        <ecNumber evidence="5 11">1.2.4.1</ecNumber>
    </recommendedName>
</protein>
<feature type="domain" description="Transketolase-like pyrimidine-binding" evidence="12">
    <location>
        <begin position="516"/>
        <end position="721"/>
    </location>
</feature>
<dbReference type="InterPro" id="IPR009014">
    <property type="entry name" value="Transketo_C/PFOR_II"/>
</dbReference>
<dbReference type="InterPro" id="IPR004660">
    <property type="entry name" value="PDH_E1"/>
</dbReference>
<dbReference type="InterPro" id="IPR017600">
    <property type="entry name" value="Alpha-ketoglut_DH"/>
</dbReference>
<dbReference type="InterPro" id="IPR005475">
    <property type="entry name" value="Transketolase-like_Pyr-bd"/>
</dbReference>
<dbReference type="EMBL" id="JAQSIP010000004">
    <property type="protein sequence ID" value="MDD0838861.1"/>
    <property type="molecule type" value="Genomic_DNA"/>
</dbReference>
<proteinExistence type="inferred from homology"/>
<dbReference type="InterPro" id="IPR029061">
    <property type="entry name" value="THDP-binding"/>
</dbReference>
<evidence type="ECO:0000256" key="9">
    <source>
        <dbReference type="ARBA" id="ARBA00023317"/>
    </source>
</evidence>
<keyword evidence="9 11" id="KW-0670">Pyruvate</keyword>
<comment type="catalytic activity">
    <reaction evidence="10 11">
        <text>N(6)-[(R)-lipoyl]-L-lysyl-[protein] + pyruvate + H(+) = N(6)-[(R)-S(8)-acetyldihydrolipoyl]-L-lysyl-[protein] + CO2</text>
        <dbReference type="Rhea" id="RHEA:19189"/>
        <dbReference type="Rhea" id="RHEA-COMP:10474"/>
        <dbReference type="Rhea" id="RHEA-COMP:10478"/>
        <dbReference type="ChEBI" id="CHEBI:15361"/>
        <dbReference type="ChEBI" id="CHEBI:15378"/>
        <dbReference type="ChEBI" id="CHEBI:16526"/>
        <dbReference type="ChEBI" id="CHEBI:83099"/>
        <dbReference type="ChEBI" id="CHEBI:83111"/>
        <dbReference type="EC" id="1.2.4.1"/>
    </reaction>
</comment>
<dbReference type="InterPro" id="IPR051157">
    <property type="entry name" value="PDH/Transketolase"/>
</dbReference>
<dbReference type="Proteomes" id="UP001528673">
    <property type="component" value="Unassembled WGS sequence"/>
</dbReference>
<dbReference type="Pfam" id="PF22613">
    <property type="entry name" value="Transketolase_C_1"/>
    <property type="match status" value="1"/>
</dbReference>
<evidence type="ECO:0000256" key="7">
    <source>
        <dbReference type="ARBA" id="ARBA00023002"/>
    </source>
</evidence>
<dbReference type="InterPro" id="IPR055152">
    <property type="entry name" value="Transketolase-like_C_2"/>
</dbReference>
<reference evidence="13 14" key="1">
    <citation type="submission" date="2023-02" db="EMBL/GenBank/DDBJ databases">
        <title>Bacterial whole genomic sequence of Curvibacter sp. HBC61.</title>
        <authorList>
            <person name="Le V."/>
            <person name="Ko S.-R."/>
            <person name="Ahn C.-Y."/>
            <person name="Oh H.-M."/>
        </authorList>
    </citation>
    <scope>NUCLEOTIDE SEQUENCE [LARGE SCALE GENOMIC DNA]</scope>
    <source>
        <strain evidence="13 14">HBC61</strain>
    </source>
</reference>
<dbReference type="NCBIfam" id="TIGR03186">
    <property type="entry name" value="AKGDH_not_PDH"/>
    <property type="match status" value="1"/>
</dbReference>
<gene>
    <name evidence="13" type="primary">mdeB</name>
    <name evidence="13" type="ORF">PSQ40_09800</name>
</gene>
<keyword evidence="7 11" id="KW-0560">Oxidoreductase</keyword>
<dbReference type="EC" id="1.2.4.1" evidence="5 11"/>
<evidence type="ECO:0000256" key="2">
    <source>
        <dbReference type="ARBA" id="ARBA00001964"/>
    </source>
</evidence>
<dbReference type="PANTHER" id="PTHR43825">
    <property type="entry name" value="PYRUVATE DEHYDROGENASE E1 COMPONENT"/>
    <property type="match status" value="1"/>
</dbReference>
<accession>A0ABT5MXS4</accession>
<dbReference type="InterPro" id="IPR005474">
    <property type="entry name" value="Transketolase_N"/>
</dbReference>
<keyword evidence="8 11" id="KW-0786">Thiamine pyrophosphate</keyword>
<dbReference type="InterPro" id="IPR041621">
    <property type="entry name" value="PDH_E1_M"/>
</dbReference>
<dbReference type="InterPro" id="IPR035807">
    <property type="entry name" value="PDC_E1_N"/>
</dbReference>
<keyword evidence="14" id="KW-1185">Reference proteome</keyword>
<evidence type="ECO:0000256" key="1">
    <source>
        <dbReference type="ARBA" id="ARBA00001946"/>
    </source>
</evidence>
<dbReference type="Gene3D" id="3.40.50.970">
    <property type="match status" value="2"/>
</dbReference>
<evidence type="ECO:0000256" key="3">
    <source>
        <dbReference type="ARBA" id="ARBA00003157"/>
    </source>
</evidence>
<dbReference type="CDD" id="cd02017">
    <property type="entry name" value="TPP_E1_EcPDC_like"/>
    <property type="match status" value="1"/>
</dbReference>
<comment type="function">
    <text evidence="3 11">Component of the pyruvate dehydrogenase (PDH) complex, that catalyzes the overall conversion of pyruvate to acetyl-CoA and CO(2).</text>
</comment>
<evidence type="ECO:0000256" key="5">
    <source>
        <dbReference type="ARBA" id="ARBA00012281"/>
    </source>
</evidence>
<dbReference type="Gene3D" id="3.40.50.920">
    <property type="match status" value="1"/>
</dbReference>
<dbReference type="SUPFAM" id="SSF52518">
    <property type="entry name" value="Thiamin diphosphate-binding fold (THDP-binding)"/>
    <property type="match status" value="2"/>
</dbReference>